<dbReference type="AlphaFoldDB" id="I3EIF9"/>
<proteinExistence type="predicted"/>
<dbReference type="PROSITE" id="PS50014">
    <property type="entry name" value="BROMODOMAIN_2"/>
    <property type="match status" value="1"/>
</dbReference>
<dbReference type="Pfam" id="PF00439">
    <property type="entry name" value="Bromodomain"/>
    <property type="match status" value="1"/>
</dbReference>
<dbReference type="SMART" id="SM00297">
    <property type="entry name" value="BROMO"/>
    <property type="match status" value="1"/>
</dbReference>
<dbReference type="InParanoid" id="I3EIF9"/>
<dbReference type="InterPro" id="IPR036427">
    <property type="entry name" value="Bromodomain-like_sf"/>
</dbReference>
<evidence type="ECO:0000256" key="1">
    <source>
        <dbReference type="ARBA" id="ARBA00004123"/>
    </source>
</evidence>
<evidence type="ECO:0000259" key="5">
    <source>
        <dbReference type="PROSITE" id="PS50014"/>
    </source>
</evidence>
<keyword evidence="7" id="KW-1185">Reference proteome</keyword>
<dbReference type="InterPro" id="IPR022591">
    <property type="entry name" value="TAF1_HAT_dom"/>
</dbReference>
<evidence type="ECO:0000313" key="6">
    <source>
        <dbReference type="EMBL" id="EIJ89006.1"/>
    </source>
</evidence>
<evidence type="ECO:0000256" key="4">
    <source>
        <dbReference type="PROSITE-ProRule" id="PRU00035"/>
    </source>
</evidence>
<dbReference type="OrthoDB" id="5752at2759"/>
<dbReference type="OMA" id="FCKNRLK"/>
<keyword evidence="2 4" id="KW-0103">Bromodomain</keyword>
<evidence type="ECO:0000313" key="7">
    <source>
        <dbReference type="Proteomes" id="UP000002872"/>
    </source>
</evidence>
<dbReference type="PANTHER" id="PTHR13900">
    <property type="entry name" value="TRANSCRIPTION INITIATION FACTOR TFIID"/>
    <property type="match status" value="1"/>
</dbReference>
<dbReference type="InterPro" id="IPR040240">
    <property type="entry name" value="TAF1"/>
</dbReference>
<dbReference type="Proteomes" id="UP000002872">
    <property type="component" value="Unassembled WGS sequence"/>
</dbReference>
<name>I3EIF9_NEMP3</name>
<dbReference type="HOGENOM" id="CLU_327073_0_0_1"/>
<feature type="domain" description="Bromo" evidence="5">
    <location>
        <begin position="776"/>
        <end position="846"/>
    </location>
</feature>
<dbReference type="PANTHER" id="PTHR13900:SF0">
    <property type="entry name" value="TRANSCRIPTION INITIATION FACTOR TFIID SUBUNIT 1"/>
    <property type="match status" value="1"/>
</dbReference>
<sequence>MLTAFFIFHPLFPPNICHTNKMFQDIFCMKRKKLTFAQTTLPLPYEYKLRRYKPRRIKKDESKEVDEIERFATYNTGRKQEEKETAQSHNVVLRRHVRRKDLELKVRKNAMDADGIKEPPVPSHFEIVPVKEESSNVVYTFDVVPWESTVDGIPNEGDTEDKLLLDHNYDILQWEQRVVYDDVNINTTRLDTHLVIDANDKNLLFDIIDKESPKEKKPKKKRHHIRLLSGKYNISGDKNYVEPNETLKSALGIQGVQHSIPALKLAPELYKTYLSKEELRAFHRPPLHMTGGTEIKFCPLIESTAKPSSILKKKKELTLRDTADFVLLEYSEEIPPLIMKSGMASIITTFYRKSTSKDNPSFEPEIGSLTVLEPKDPSPFLFIGDVQPNEAISGVVNNLYKAPLAFHASKDLIAIRPKGEKTSYYIRTIDSVGCVGQTLPLDEAFSPHSRRHNVFCKNRMKVAAYRLFYEKGNKERKMYIYQLDELFPHFSEGSKRKWLKEYSECIKKGKDNVWVLKPSASLLSEEDLRRAVTPEKVCQYESMLAEERRLKDAGIVLASVEEEAGDDDELKLTVWNCTRNFVNATNGKGILEITGAGDPTGIGEGFSFVRARRKEKETEEDGEKKTTVEQMQEYKDEIKKIWDAQIHSLKSTKLPEPPVREKEKESIKTKKIFTETKTGKILSITRTIMRGDKKIQETEVVVDPRVIEAYMKSRKKQKKEEARTSLKCGSCGQIGHMKTNKTCMNYKGKTSEKKDKKKSPLLVLSEIIIGVIKELFAVPFSIAFHRPVSIKKFPNYPNFIPNPIDLTTMKMKARNSEYKTYNDFIKDVQLMNSNCSTYNGVGHSLTKISEEMLGVAITAYTNNKEAIDMLESALNNNNDE</sequence>
<dbReference type="EMBL" id="GL870877">
    <property type="protein sequence ID" value="EIJ89006.1"/>
    <property type="molecule type" value="Genomic_DNA"/>
</dbReference>
<dbReference type="GO" id="GO:0004402">
    <property type="term" value="F:histone acetyltransferase activity"/>
    <property type="evidence" value="ECO:0007669"/>
    <property type="project" value="InterPro"/>
</dbReference>
<dbReference type="GO" id="GO:0017025">
    <property type="term" value="F:TBP-class protein binding"/>
    <property type="evidence" value="ECO:0007669"/>
    <property type="project" value="InterPro"/>
</dbReference>
<organism evidence="6 7">
    <name type="scientific">Nematocida parisii (strain ERTm3)</name>
    <name type="common">Nematode killer fungus</name>
    <dbReference type="NCBI Taxonomy" id="935791"/>
    <lineage>
        <taxon>Eukaryota</taxon>
        <taxon>Fungi</taxon>
        <taxon>Fungi incertae sedis</taxon>
        <taxon>Microsporidia</taxon>
        <taxon>Nematocida</taxon>
    </lineage>
</organism>
<dbReference type="PRINTS" id="PR00503">
    <property type="entry name" value="BROMODOMAIN"/>
</dbReference>
<dbReference type="GO" id="GO:0016251">
    <property type="term" value="F:RNA polymerase II general transcription initiation factor activity"/>
    <property type="evidence" value="ECO:0007669"/>
    <property type="project" value="InterPro"/>
</dbReference>
<reference evidence="6" key="1">
    <citation type="submission" date="2011-01" db="EMBL/GenBank/DDBJ databases">
        <title>The Genome Sequence of Nematocida parisii strain ERTm3.</title>
        <authorList>
            <consortium name="The Broad Institute Genome Sequencing Platform"/>
            <consortium name="The Broad Institute Genome Sequencing Center for Infectious Disease"/>
            <person name="Cuomo C."/>
            <person name="Troemel E."/>
            <person name="Young S.K."/>
            <person name="Zeng Q."/>
            <person name="Gargeya S."/>
            <person name="Fitzgerald M."/>
            <person name="Haas B."/>
            <person name="Abouelleil A."/>
            <person name="Alvarado L."/>
            <person name="Arachchi H.M."/>
            <person name="Berlin A."/>
            <person name="Chapman S.B."/>
            <person name="Gearin G."/>
            <person name="Goldberg J."/>
            <person name="Griggs A."/>
            <person name="Gujja S."/>
            <person name="Hansen M."/>
            <person name="Heiman D."/>
            <person name="Howarth C."/>
            <person name="Larimer J."/>
            <person name="Lui A."/>
            <person name="MacDonald P.J.P."/>
            <person name="McCowen C."/>
            <person name="Montmayeur A."/>
            <person name="Murphy C."/>
            <person name="Neiman D."/>
            <person name="Pearson M."/>
            <person name="Priest M."/>
            <person name="Roberts A."/>
            <person name="Saif S."/>
            <person name="Shea T."/>
            <person name="Sisk P."/>
            <person name="Stolte C."/>
            <person name="Sykes S."/>
            <person name="Wortman J."/>
            <person name="Nusbaum C."/>
            <person name="Birren B."/>
        </authorList>
    </citation>
    <scope>NUCLEOTIDE SEQUENCE</scope>
    <source>
        <strain evidence="6">ERTm3</strain>
    </source>
</reference>
<dbReference type="SUPFAM" id="SSF47370">
    <property type="entry name" value="Bromodomain"/>
    <property type="match status" value="1"/>
</dbReference>
<dbReference type="GO" id="GO:0005669">
    <property type="term" value="C:transcription factor TFIID complex"/>
    <property type="evidence" value="ECO:0007669"/>
    <property type="project" value="InterPro"/>
</dbReference>
<gene>
    <name evidence="6" type="ORF">NEQG_00825</name>
</gene>
<dbReference type="Pfam" id="PF12157">
    <property type="entry name" value="DUF3591"/>
    <property type="match status" value="1"/>
</dbReference>
<dbReference type="STRING" id="935791.I3EIF9"/>
<dbReference type="VEuPathDB" id="MicrosporidiaDB:NEQG_00825"/>
<dbReference type="FunCoup" id="I3EIF9">
    <property type="interactions" value="26"/>
</dbReference>
<protein>
    <recommendedName>
        <fullName evidence="5">Bromo domain-containing protein</fullName>
    </recommendedName>
</protein>
<dbReference type="InterPro" id="IPR001487">
    <property type="entry name" value="Bromodomain"/>
</dbReference>
<evidence type="ECO:0000256" key="3">
    <source>
        <dbReference type="ARBA" id="ARBA00023242"/>
    </source>
</evidence>
<dbReference type="Gene3D" id="1.20.920.10">
    <property type="entry name" value="Bromodomain-like"/>
    <property type="match status" value="1"/>
</dbReference>
<comment type="subcellular location">
    <subcellularLocation>
        <location evidence="1">Nucleus</location>
    </subcellularLocation>
</comment>
<dbReference type="GO" id="GO:0051123">
    <property type="term" value="P:RNA polymerase II preinitiation complex assembly"/>
    <property type="evidence" value="ECO:0007669"/>
    <property type="project" value="TreeGrafter"/>
</dbReference>
<keyword evidence="3" id="KW-0539">Nucleus</keyword>
<evidence type="ECO:0000256" key="2">
    <source>
        <dbReference type="ARBA" id="ARBA00023117"/>
    </source>
</evidence>
<accession>I3EIF9</accession>